<accession>A0A0S2TBI3</accession>
<protein>
    <recommendedName>
        <fullName evidence="3">SAP domain-containing protein</fullName>
    </recommendedName>
</protein>
<gene>
    <name evidence="1" type="ORF">Tel_04430</name>
</gene>
<keyword evidence="2" id="KW-1185">Reference proteome</keyword>
<dbReference type="Proteomes" id="UP000055136">
    <property type="component" value="Chromosome"/>
</dbReference>
<evidence type="ECO:0000313" key="1">
    <source>
        <dbReference type="EMBL" id="ALP52451.1"/>
    </source>
</evidence>
<sequence>MKMEQIRARARHMGIKPGKLNKTALVRAIQHREGNFDCFASATNGVCSQDACLWRTSCFVTAAKQATPAARKAPKRAS</sequence>
<evidence type="ECO:0000313" key="2">
    <source>
        <dbReference type="Proteomes" id="UP000055136"/>
    </source>
</evidence>
<evidence type="ECO:0008006" key="3">
    <source>
        <dbReference type="Google" id="ProtNLM"/>
    </source>
</evidence>
<name>A0A0S2TBI3_9GAMM</name>
<organism evidence="1 2">
    <name type="scientific">Candidatus Tenderia electrophaga</name>
    <dbReference type="NCBI Taxonomy" id="1748243"/>
    <lineage>
        <taxon>Bacteria</taxon>
        <taxon>Pseudomonadati</taxon>
        <taxon>Pseudomonadota</taxon>
        <taxon>Gammaproteobacteria</taxon>
        <taxon>Candidatus Tenderiales</taxon>
        <taxon>Candidatus Tenderiaceae</taxon>
        <taxon>Candidatus Tenderia</taxon>
    </lineage>
</organism>
<reference evidence="1" key="1">
    <citation type="submission" date="2015-10" db="EMBL/GenBank/DDBJ databases">
        <title>Description of Candidatus Tenderia electrophaga gen. nov, sp. nov., an Uncultivated Electroautotroph from a Biocathode Enrichment.</title>
        <authorList>
            <person name="Eddie B.J."/>
            <person name="Malanoski A.P."/>
            <person name="Wang Z."/>
            <person name="Hall R.J."/>
            <person name="Oh S.D."/>
            <person name="Heiner C."/>
            <person name="Lin B."/>
            <person name="Strycharz-Glaven S.M."/>
        </authorList>
    </citation>
    <scope>NUCLEOTIDE SEQUENCE [LARGE SCALE GENOMIC DNA]</scope>
    <source>
        <strain evidence="1">NRL1</strain>
    </source>
</reference>
<dbReference type="STRING" id="1748243.Tel_04430"/>
<dbReference type="AlphaFoldDB" id="A0A0S2TBI3"/>
<proteinExistence type="predicted"/>
<dbReference type="EMBL" id="CP013099">
    <property type="protein sequence ID" value="ALP52451.1"/>
    <property type="molecule type" value="Genomic_DNA"/>
</dbReference>
<dbReference type="KEGG" id="tee:Tel_04430"/>